<name>A0A495IKH8_9MICO</name>
<dbReference type="InterPro" id="IPR050791">
    <property type="entry name" value="Aldo-Keto_reductase"/>
</dbReference>
<accession>A0A495IKH8</accession>
<dbReference type="PANTHER" id="PTHR43625:SF40">
    <property type="entry name" value="ALDO-KETO REDUCTASE YAKC [NADP(+)]"/>
    <property type="match status" value="1"/>
</dbReference>
<reference evidence="3 4" key="1">
    <citation type="submission" date="2018-10" db="EMBL/GenBank/DDBJ databases">
        <title>Sequencing the genomes of 1000 actinobacteria strains.</title>
        <authorList>
            <person name="Klenk H.-P."/>
        </authorList>
    </citation>
    <scope>NUCLEOTIDE SEQUENCE [LARGE SCALE GENOMIC DNA]</scope>
    <source>
        <strain evidence="3 4">DSM 17894</strain>
    </source>
</reference>
<keyword evidence="4" id="KW-1185">Reference proteome</keyword>
<dbReference type="CDD" id="cd19088">
    <property type="entry name" value="AKR_AKR13B1"/>
    <property type="match status" value="1"/>
</dbReference>
<keyword evidence="1" id="KW-0560">Oxidoreductase</keyword>
<dbReference type="Pfam" id="PF00248">
    <property type="entry name" value="Aldo_ket_red"/>
    <property type="match status" value="1"/>
</dbReference>
<dbReference type="EMBL" id="RBKS01000001">
    <property type="protein sequence ID" value="RKR76502.1"/>
    <property type="molecule type" value="Genomic_DNA"/>
</dbReference>
<proteinExistence type="predicted"/>
<dbReference type="AlphaFoldDB" id="A0A495IKH8"/>
<gene>
    <name evidence="3" type="ORF">C8E83_3679</name>
</gene>
<dbReference type="OrthoDB" id="9768793at2"/>
<evidence type="ECO:0000259" key="2">
    <source>
        <dbReference type="Pfam" id="PF00248"/>
    </source>
</evidence>
<dbReference type="PRINTS" id="PR00069">
    <property type="entry name" value="ALDKETRDTASE"/>
</dbReference>
<dbReference type="InterPro" id="IPR023210">
    <property type="entry name" value="NADP_OxRdtase_dom"/>
</dbReference>
<dbReference type="GO" id="GO:0016491">
    <property type="term" value="F:oxidoreductase activity"/>
    <property type="evidence" value="ECO:0007669"/>
    <property type="project" value="UniProtKB-KW"/>
</dbReference>
<dbReference type="InterPro" id="IPR020471">
    <property type="entry name" value="AKR"/>
</dbReference>
<dbReference type="Gene3D" id="3.20.20.100">
    <property type="entry name" value="NADP-dependent oxidoreductase domain"/>
    <property type="match status" value="1"/>
</dbReference>
<comment type="caution">
    <text evidence="3">The sequence shown here is derived from an EMBL/GenBank/DDBJ whole genome shotgun (WGS) entry which is preliminary data.</text>
</comment>
<evidence type="ECO:0000313" key="4">
    <source>
        <dbReference type="Proteomes" id="UP000280008"/>
    </source>
</evidence>
<evidence type="ECO:0000256" key="1">
    <source>
        <dbReference type="ARBA" id="ARBA00023002"/>
    </source>
</evidence>
<protein>
    <recommendedName>
        <fullName evidence="2">NADP-dependent oxidoreductase domain-containing protein</fullName>
    </recommendedName>
</protein>
<sequence>MPETPRPGGTYPLAGRDTPRIGYGAMQLAESRVREPLAVDASTRLLRRALELGVTHFDTAEFYGGGEANRRLRAAFAPYSDDVVLVSKVGAVHVEGANPPLVPAQKPAELRAQVEQNLRTLGAERLAVVNLRRVDGPPGIVAEGDQIVPLDDQLAEMIALRDEGKIDGIGLSSVSAEQIEQALPAGIACVQNLFNLVTRDDDALAVCRDNGVAWVPFFPLGSGFPGAAKVTDQPAVQEQAARLGATPAQVGLAWLLAHSPNVMLIPGTTSIEHLEENVAAGGVTLDEEAMRALDAV</sequence>
<dbReference type="PANTHER" id="PTHR43625">
    <property type="entry name" value="AFLATOXIN B1 ALDEHYDE REDUCTASE"/>
    <property type="match status" value="1"/>
</dbReference>
<dbReference type="SUPFAM" id="SSF51430">
    <property type="entry name" value="NAD(P)-linked oxidoreductase"/>
    <property type="match status" value="1"/>
</dbReference>
<dbReference type="GO" id="GO:0005737">
    <property type="term" value="C:cytoplasm"/>
    <property type="evidence" value="ECO:0007669"/>
    <property type="project" value="TreeGrafter"/>
</dbReference>
<evidence type="ECO:0000313" key="3">
    <source>
        <dbReference type="EMBL" id="RKR76502.1"/>
    </source>
</evidence>
<feature type="domain" description="NADP-dependent oxidoreductase" evidence="2">
    <location>
        <begin position="20"/>
        <end position="295"/>
    </location>
</feature>
<organism evidence="3 4">
    <name type="scientific">Frondihabitans australicus</name>
    <dbReference type="NCBI Taxonomy" id="386892"/>
    <lineage>
        <taxon>Bacteria</taxon>
        <taxon>Bacillati</taxon>
        <taxon>Actinomycetota</taxon>
        <taxon>Actinomycetes</taxon>
        <taxon>Micrococcales</taxon>
        <taxon>Microbacteriaceae</taxon>
        <taxon>Frondihabitans</taxon>
    </lineage>
</organism>
<dbReference type="Proteomes" id="UP000280008">
    <property type="component" value="Unassembled WGS sequence"/>
</dbReference>
<dbReference type="InterPro" id="IPR036812">
    <property type="entry name" value="NAD(P)_OxRdtase_dom_sf"/>
</dbReference>